<reference evidence="2" key="2">
    <citation type="journal article" date="2015" name="Data Brief">
        <title>Shoot transcriptome of the giant reed, Arundo donax.</title>
        <authorList>
            <person name="Barrero R.A."/>
            <person name="Guerrero F.D."/>
            <person name="Moolhuijzen P."/>
            <person name="Goolsby J.A."/>
            <person name="Tidwell J."/>
            <person name="Bellgard S.E."/>
            <person name="Bellgard M.I."/>
        </authorList>
    </citation>
    <scope>NUCLEOTIDE SEQUENCE</scope>
    <source>
        <tissue evidence="2">Shoot tissue taken approximately 20 cm above the soil surface</tissue>
    </source>
</reference>
<feature type="compositionally biased region" description="Polar residues" evidence="1">
    <location>
        <begin position="1"/>
        <end position="11"/>
    </location>
</feature>
<evidence type="ECO:0000313" key="2">
    <source>
        <dbReference type="EMBL" id="JAD47263.1"/>
    </source>
</evidence>
<feature type="compositionally biased region" description="Basic and acidic residues" evidence="1">
    <location>
        <begin position="35"/>
        <end position="53"/>
    </location>
</feature>
<sequence>MSPRTVQLLSRTETRPHHPNKVNRHRGSTSPVDFKSGEGFDLQERSELRRHSEGCTFSLP</sequence>
<organism evidence="2">
    <name type="scientific">Arundo donax</name>
    <name type="common">Giant reed</name>
    <name type="synonym">Donax arundinaceus</name>
    <dbReference type="NCBI Taxonomy" id="35708"/>
    <lineage>
        <taxon>Eukaryota</taxon>
        <taxon>Viridiplantae</taxon>
        <taxon>Streptophyta</taxon>
        <taxon>Embryophyta</taxon>
        <taxon>Tracheophyta</taxon>
        <taxon>Spermatophyta</taxon>
        <taxon>Magnoliopsida</taxon>
        <taxon>Liliopsida</taxon>
        <taxon>Poales</taxon>
        <taxon>Poaceae</taxon>
        <taxon>PACMAD clade</taxon>
        <taxon>Arundinoideae</taxon>
        <taxon>Arundineae</taxon>
        <taxon>Arundo</taxon>
    </lineage>
</organism>
<protein>
    <submittedName>
        <fullName evidence="2">Uncharacterized protein</fullName>
    </submittedName>
</protein>
<evidence type="ECO:0000256" key="1">
    <source>
        <dbReference type="SAM" id="MobiDB-lite"/>
    </source>
</evidence>
<feature type="region of interest" description="Disordered" evidence="1">
    <location>
        <begin position="1"/>
        <end position="60"/>
    </location>
</feature>
<dbReference type="EMBL" id="GBRH01250632">
    <property type="protein sequence ID" value="JAD47263.1"/>
    <property type="molecule type" value="Transcribed_RNA"/>
</dbReference>
<proteinExistence type="predicted"/>
<reference evidence="2" key="1">
    <citation type="submission" date="2014-09" db="EMBL/GenBank/DDBJ databases">
        <authorList>
            <person name="Magalhaes I.L.F."/>
            <person name="Oliveira U."/>
            <person name="Santos F.R."/>
            <person name="Vidigal T.H.D.A."/>
            <person name="Brescovit A.D."/>
            <person name="Santos A.J."/>
        </authorList>
    </citation>
    <scope>NUCLEOTIDE SEQUENCE</scope>
    <source>
        <tissue evidence="2">Shoot tissue taken approximately 20 cm above the soil surface</tissue>
    </source>
</reference>
<name>A0A0A9ABF7_ARUDO</name>
<accession>A0A0A9ABF7</accession>
<feature type="compositionally biased region" description="Basic residues" evidence="1">
    <location>
        <begin position="17"/>
        <end position="27"/>
    </location>
</feature>
<dbReference type="AlphaFoldDB" id="A0A0A9ABF7"/>